<feature type="transmembrane region" description="Helical" evidence="7">
    <location>
        <begin position="28"/>
        <end position="54"/>
    </location>
</feature>
<dbReference type="NCBIfam" id="TIGR00790">
    <property type="entry name" value="fnt"/>
    <property type="match status" value="1"/>
</dbReference>
<evidence type="ECO:0000256" key="7">
    <source>
        <dbReference type="SAM" id="Phobius"/>
    </source>
</evidence>
<dbReference type="InterPro" id="IPR000292">
    <property type="entry name" value="For/NO2_transpt"/>
</dbReference>
<dbReference type="InterPro" id="IPR023271">
    <property type="entry name" value="Aquaporin-like"/>
</dbReference>
<gene>
    <name evidence="8" type="ORF">FUAX_43290</name>
</gene>
<sequence length="278" mass="29713">MGYLSPSEIGAAFIKSAKQKLKCSSFELFLLAIMGGAFVALGGLLSIVVGGGMPEVAANNPGLQKFIFGSVFPVGLIMVILSGADLFTSDCAIMTVTTLSKESKWAQLCRVWTVSYIGNFVGAILVAFLFAYKSGVITQEPFAQTAIDIAVGKTSNPFIKTFVKGIGANWLVCTAVWMAYSAKDNFGRIIGIWLPVMTFVTFGFEHSIANMFFIPTAVYLGADISWGTFITANLIPATLGNIVGGALFVGGYNWFLFVRGKEAKQGGNTNQSLISDRI</sequence>
<evidence type="ECO:0000313" key="8">
    <source>
        <dbReference type="EMBL" id="BDD11897.1"/>
    </source>
</evidence>
<dbReference type="KEGG" id="fax:FUAX_43290"/>
<feature type="transmembrane region" description="Helical" evidence="7">
    <location>
        <begin position="66"/>
        <end position="87"/>
    </location>
</feature>
<keyword evidence="5 7" id="KW-0472">Membrane</keyword>
<dbReference type="RefSeq" id="WP_338395298.1">
    <property type="nucleotide sequence ID" value="NZ_AP025316.1"/>
</dbReference>
<evidence type="ECO:0000256" key="1">
    <source>
        <dbReference type="ARBA" id="ARBA00004141"/>
    </source>
</evidence>
<dbReference type="Pfam" id="PF01226">
    <property type="entry name" value="Form_Nir_trans"/>
    <property type="match status" value="1"/>
</dbReference>
<dbReference type="PANTHER" id="PTHR30520">
    <property type="entry name" value="FORMATE TRANSPORTER-RELATED"/>
    <property type="match status" value="1"/>
</dbReference>
<keyword evidence="9" id="KW-1185">Reference proteome</keyword>
<comment type="similarity">
    <text evidence="6">Belongs to the FNT transporter (TC 1.A.16) family.</text>
</comment>
<evidence type="ECO:0000256" key="3">
    <source>
        <dbReference type="ARBA" id="ARBA00022692"/>
    </source>
</evidence>
<evidence type="ECO:0000256" key="2">
    <source>
        <dbReference type="ARBA" id="ARBA00022448"/>
    </source>
</evidence>
<evidence type="ECO:0000256" key="4">
    <source>
        <dbReference type="ARBA" id="ARBA00022989"/>
    </source>
</evidence>
<feature type="transmembrane region" description="Helical" evidence="7">
    <location>
        <begin position="234"/>
        <end position="255"/>
    </location>
</feature>
<feature type="transmembrane region" description="Helical" evidence="7">
    <location>
        <begin position="162"/>
        <end position="180"/>
    </location>
</feature>
<keyword evidence="2" id="KW-0813">Transport</keyword>
<keyword evidence="4 7" id="KW-1133">Transmembrane helix</keyword>
<dbReference type="EMBL" id="AP025316">
    <property type="protein sequence ID" value="BDD11897.1"/>
    <property type="molecule type" value="Genomic_DNA"/>
</dbReference>
<name>A0AAU9CY63_9BACT</name>
<accession>A0AAU9CY63</accession>
<evidence type="ECO:0000256" key="6">
    <source>
        <dbReference type="ARBA" id="ARBA00049660"/>
    </source>
</evidence>
<proteinExistence type="inferred from homology"/>
<evidence type="ECO:0000256" key="5">
    <source>
        <dbReference type="ARBA" id="ARBA00023136"/>
    </source>
</evidence>
<keyword evidence="3 7" id="KW-0812">Transmembrane</keyword>
<organism evidence="8 9">
    <name type="scientific">Fulvitalea axinellae</name>
    <dbReference type="NCBI Taxonomy" id="1182444"/>
    <lineage>
        <taxon>Bacteria</taxon>
        <taxon>Pseudomonadati</taxon>
        <taxon>Bacteroidota</taxon>
        <taxon>Cytophagia</taxon>
        <taxon>Cytophagales</taxon>
        <taxon>Persicobacteraceae</taxon>
        <taxon>Fulvitalea</taxon>
    </lineage>
</organism>
<dbReference type="GO" id="GO:0015499">
    <property type="term" value="F:formate transmembrane transporter activity"/>
    <property type="evidence" value="ECO:0007669"/>
    <property type="project" value="TreeGrafter"/>
</dbReference>
<dbReference type="Proteomes" id="UP001348817">
    <property type="component" value="Plasmid pFA2"/>
</dbReference>
<feature type="transmembrane region" description="Helical" evidence="7">
    <location>
        <begin position="108"/>
        <end position="132"/>
    </location>
</feature>
<comment type="subcellular location">
    <subcellularLocation>
        <location evidence="1">Membrane</location>
        <topology evidence="1">Multi-pass membrane protein</topology>
    </subcellularLocation>
</comment>
<reference evidence="8 9" key="1">
    <citation type="submission" date="2021-12" db="EMBL/GenBank/DDBJ databases">
        <title>Genome sequencing of bacteria with rrn-lacking chromosome and rrn-plasmid.</title>
        <authorList>
            <person name="Anda M."/>
            <person name="Iwasaki W."/>
        </authorList>
    </citation>
    <scope>NUCLEOTIDE SEQUENCE [LARGE SCALE GENOMIC DNA]</scope>
    <source>
        <strain evidence="8 9">DSM 100852</strain>
        <plasmid evidence="8 9">pFA2</plasmid>
    </source>
</reference>
<dbReference type="FunFam" id="1.20.1080.10:FF:000011">
    <property type="entry name" value="Formate family transporter"/>
    <property type="match status" value="1"/>
</dbReference>
<geneLocation type="plasmid" evidence="8 9">
    <name>pFA2</name>
</geneLocation>
<dbReference type="Gene3D" id="1.20.1080.10">
    <property type="entry name" value="Glycerol uptake facilitator protein"/>
    <property type="match status" value="1"/>
</dbReference>
<evidence type="ECO:0000313" key="9">
    <source>
        <dbReference type="Proteomes" id="UP001348817"/>
    </source>
</evidence>
<dbReference type="PANTHER" id="PTHR30520:SF6">
    <property type="entry name" value="FORMATE_NITRATE FAMILY TRANSPORTER (EUROFUNG)"/>
    <property type="match status" value="1"/>
</dbReference>
<dbReference type="PROSITE" id="PS01005">
    <property type="entry name" value="FORMATE_NITRITE_TP_1"/>
    <property type="match status" value="1"/>
</dbReference>
<keyword evidence="8" id="KW-0614">Plasmid</keyword>
<feature type="transmembrane region" description="Helical" evidence="7">
    <location>
        <begin position="192"/>
        <end position="214"/>
    </location>
</feature>
<dbReference type="GO" id="GO:0005886">
    <property type="term" value="C:plasma membrane"/>
    <property type="evidence" value="ECO:0007669"/>
    <property type="project" value="TreeGrafter"/>
</dbReference>
<dbReference type="InterPro" id="IPR024002">
    <property type="entry name" value="For/NO2_transpt_CS"/>
</dbReference>
<protein>
    <submittedName>
        <fullName evidence="8">Formate transporter</fullName>
    </submittedName>
</protein>
<dbReference type="AlphaFoldDB" id="A0AAU9CY63"/>